<dbReference type="EC" id="3.1.6.1" evidence="7"/>
<protein>
    <submittedName>
        <fullName evidence="7">Arylsulfatase</fullName>
        <ecNumber evidence="7">3.1.6.1</ecNumber>
    </submittedName>
</protein>
<dbReference type="InterPro" id="IPR017850">
    <property type="entry name" value="Alkaline_phosphatase_core_sf"/>
</dbReference>
<dbReference type="CDD" id="cd16151">
    <property type="entry name" value="sulfatase_like"/>
    <property type="match status" value="1"/>
</dbReference>
<feature type="region of interest" description="Disordered" evidence="5">
    <location>
        <begin position="400"/>
        <end position="419"/>
    </location>
</feature>
<dbReference type="GO" id="GO:0046872">
    <property type="term" value="F:metal ion binding"/>
    <property type="evidence" value="ECO:0007669"/>
    <property type="project" value="UniProtKB-KW"/>
</dbReference>
<sequence>MSFALALLAAVGGGPSLDVSPERRPTNVVLIMADDLGAEWLSCYNPAAPPTPHLDALAAGGTRFTRCFSQPLCTPSRVVLMTGKYNYRNYVEFGFLPPEERTIGDVFREAGFRTGVFGKWQLSGDGPDRPDAIDPADWGFDEHLLWQLSRRPGHGDKGPRYWNPKLETGGAIRRSARDEYGPDLFGDALLEFAARDDDRPFLAYYPMVLTHDPFLQTPETGPPTGKAQADPKHFPEMVRYTDRLVGRIVAGLEAAGLRENTAILFCGDNGTHPSVVCPTPHGPYRGGKGLLNDRGTWVPLIVSLPSRVPAGATADRPVDFSDLLPTVCTLAGVPVPPSSGENGGDGASPFAADGSPVKPPRTAAFVWYDPRHNARINQQAGAFARDGRYRLYADGRFFDAGDPLDPAEEELTEPLTDEQRRVRQSLAAELARHAQQGGGLPRASASGP</sequence>
<dbReference type="Gene3D" id="3.40.720.10">
    <property type="entry name" value="Alkaline Phosphatase, subunit A"/>
    <property type="match status" value="1"/>
</dbReference>
<accession>A0A517P598</accession>
<dbReference type="PANTHER" id="PTHR42693:SF53">
    <property type="entry name" value="ENDO-4-O-SULFATASE"/>
    <property type="match status" value="1"/>
</dbReference>
<comment type="similarity">
    <text evidence="1">Belongs to the sulfatase family.</text>
</comment>
<gene>
    <name evidence="7" type="primary">atsA_9</name>
    <name evidence="7" type="ORF">CA12_06280</name>
</gene>
<dbReference type="Proteomes" id="UP000318741">
    <property type="component" value="Chromosome"/>
</dbReference>
<evidence type="ECO:0000256" key="1">
    <source>
        <dbReference type="ARBA" id="ARBA00008779"/>
    </source>
</evidence>
<proteinExistence type="inferred from homology"/>
<evidence type="ECO:0000259" key="6">
    <source>
        <dbReference type="Pfam" id="PF00884"/>
    </source>
</evidence>
<dbReference type="AlphaFoldDB" id="A0A517P598"/>
<evidence type="ECO:0000256" key="5">
    <source>
        <dbReference type="SAM" id="MobiDB-lite"/>
    </source>
</evidence>
<dbReference type="EMBL" id="CP036265">
    <property type="protein sequence ID" value="QDT14553.1"/>
    <property type="molecule type" value="Genomic_DNA"/>
</dbReference>
<evidence type="ECO:0000313" key="8">
    <source>
        <dbReference type="Proteomes" id="UP000318741"/>
    </source>
</evidence>
<dbReference type="SUPFAM" id="SSF53649">
    <property type="entry name" value="Alkaline phosphatase-like"/>
    <property type="match status" value="1"/>
</dbReference>
<name>A0A517P598_9PLAN</name>
<dbReference type="GO" id="GO:0004065">
    <property type="term" value="F:arylsulfatase activity"/>
    <property type="evidence" value="ECO:0007669"/>
    <property type="project" value="UniProtKB-EC"/>
</dbReference>
<dbReference type="PROSITE" id="PS00523">
    <property type="entry name" value="SULFATASE_1"/>
    <property type="match status" value="1"/>
</dbReference>
<dbReference type="OrthoDB" id="9783154at2"/>
<dbReference type="PANTHER" id="PTHR42693">
    <property type="entry name" value="ARYLSULFATASE FAMILY MEMBER"/>
    <property type="match status" value="1"/>
</dbReference>
<evidence type="ECO:0000256" key="3">
    <source>
        <dbReference type="ARBA" id="ARBA00022801"/>
    </source>
</evidence>
<dbReference type="RefSeq" id="WP_145357438.1">
    <property type="nucleotide sequence ID" value="NZ_CP036265.1"/>
</dbReference>
<dbReference type="InterPro" id="IPR000917">
    <property type="entry name" value="Sulfatase_N"/>
</dbReference>
<keyword evidence="3 7" id="KW-0378">Hydrolase</keyword>
<keyword evidence="4" id="KW-0106">Calcium</keyword>
<keyword evidence="2" id="KW-0479">Metal-binding</keyword>
<evidence type="ECO:0000256" key="4">
    <source>
        <dbReference type="ARBA" id="ARBA00022837"/>
    </source>
</evidence>
<feature type="region of interest" description="Disordered" evidence="5">
    <location>
        <begin position="336"/>
        <end position="355"/>
    </location>
</feature>
<evidence type="ECO:0000313" key="7">
    <source>
        <dbReference type="EMBL" id="QDT14553.1"/>
    </source>
</evidence>
<dbReference type="Pfam" id="PF00884">
    <property type="entry name" value="Sulfatase"/>
    <property type="match status" value="1"/>
</dbReference>
<keyword evidence="8" id="KW-1185">Reference proteome</keyword>
<evidence type="ECO:0000256" key="2">
    <source>
        <dbReference type="ARBA" id="ARBA00022723"/>
    </source>
</evidence>
<feature type="domain" description="Sulfatase N-terminal" evidence="6">
    <location>
        <begin position="27"/>
        <end position="333"/>
    </location>
</feature>
<reference evidence="7 8" key="1">
    <citation type="submission" date="2019-02" db="EMBL/GenBank/DDBJ databases">
        <title>Deep-cultivation of Planctomycetes and their phenomic and genomic characterization uncovers novel biology.</title>
        <authorList>
            <person name="Wiegand S."/>
            <person name="Jogler M."/>
            <person name="Boedeker C."/>
            <person name="Pinto D."/>
            <person name="Vollmers J."/>
            <person name="Rivas-Marin E."/>
            <person name="Kohn T."/>
            <person name="Peeters S.H."/>
            <person name="Heuer A."/>
            <person name="Rast P."/>
            <person name="Oberbeckmann S."/>
            <person name="Bunk B."/>
            <person name="Jeske O."/>
            <person name="Meyerdierks A."/>
            <person name="Storesund J.E."/>
            <person name="Kallscheuer N."/>
            <person name="Luecker S."/>
            <person name="Lage O.M."/>
            <person name="Pohl T."/>
            <person name="Merkel B.J."/>
            <person name="Hornburger P."/>
            <person name="Mueller R.-W."/>
            <person name="Bruemmer F."/>
            <person name="Labrenz M."/>
            <person name="Spormann A.M."/>
            <person name="Op den Camp H."/>
            <person name="Overmann J."/>
            <person name="Amann R."/>
            <person name="Jetten M.S.M."/>
            <person name="Mascher T."/>
            <person name="Medema M.H."/>
            <person name="Devos D.P."/>
            <person name="Kaster A.-K."/>
            <person name="Ovreas L."/>
            <person name="Rohde M."/>
            <person name="Galperin M.Y."/>
            <person name="Jogler C."/>
        </authorList>
    </citation>
    <scope>NUCLEOTIDE SEQUENCE [LARGE SCALE GENOMIC DNA]</scope>
    <source>
        <strain evidence="7 8">CA12</strain>
    </source>
</reference>
<dbReference type="InterPro" id="IPR050738">
    <property type="entry name" value="Sulfatase"/>
</dbReference>
<feature type="compositionally biased region" description="Acidic residues" evidence="5">
    <location>
        <begin position="405"/>
        <end position="416"/>
    </location>
</feature>
<organism evidence="7 8">
    <name type="scientific">Alienimonas californiensis</name>
    <dbReference type="NCBI Taxonomy" id="2527989"/>
    <lineage>
        <taxon>Bacteria</taxon>
        <taxon>Pseudomonadati</taxon>
        <taxon>Planctomycetota</taxon>
        <taxon>Planctomycetia</taxon>
        <taxon>Planctomycetales</taxon>
        <taxon>Planctomycetaceae</taxon>
        <taxon>Alienimonas</taxon>
    </lineage>
</organism>
<dbReference type="KEGG" id="acaf:CA12_06280"/>
<dbReference type="InterPro" id="IPR024607">
    <property type="entry name" value="Sulfatase_CS"/>
</dbReference>